<dbReference type="Gene3D" id="3.40.30.10">
    <property type="entry name" value="Glutaredoxin"/>
    <property type="match status" value="1"/>
</dbReference>
<evidence type="ECO:0000313" key="2">
    <source>
        <dbReference type="Proteomes" id="UP001295423"/>
    </source>
</evidence>
<accession>A0AAD2JPL3</accession>
<keyword evidence="2" id="KW-1185">Reference proteome</keyword>
<dbReference type="Proteomes" id="UP001295423">
    <property type="component" value="Unassembled WGS sequence"/>
</dbReference>
<dbReference type="SUPFAM" id="SSF52833">
    <property type="entry name" value="Thioredoxin-like"/>
    <property type="match status" value="1"/>
</dbReference>
<dbReference type="InterPro" id="IPR036249">
    <property type="entry name" value="Thioredoxin-like_sf"/>
</dbReference>
<name>A0AAD2JPL3_9STRA</name>
<organism evidence="1 2">
    <name type="scientific">Cylindrotheca closterium</name>
    <dbReference type="NCBI Taxonomy" id="2856"/>
    <lineage>
        <taxon>Eukaryota</taxon>
        <taxon>Sar</taxon>
        <taxon>Stramenopiles</taxon>
        <taxon>Ochrophyta</taxon>
        <taxon>Bacillariophyta</taxon>
        <taxon>Bacillariophyceae</taxon>
        <taxon>Bacillariophycidae</taxon>
        <taxon>Bacillariales</taxon>
        <taxon>Bacillariaceae</taxon>
        <taxon>Cylindrotheca</taxon>
    </lineage>
</organism>
<sequence>MPPSIPKPIVIYAINGSQFVFKALAALQSRDVPHYVTFVPLGREAREKVLPGGGFLVPQMKVGDGENPTVVTDSEDILHWIDDNVENAGLYPNEKAKELSERASDHTLAAMVWYYNNVDPTGYSKSIQPSIRNAVMPWFVPSFIGNGIVTMLTRSMNAEKREAIVKAIPDIDVSTLDDEPAMRKRMIAELVYFQQQLETPHQKYLLPDTDRPTAADISVYAQVARLLAGGTNDSEVLPCCPELRDESALQRLWEWYDLMKTECHVEFKGKRAPQSML</sequence>
<evidence type="ECO:0000313" key="1">
    <source>
        <dbReference type="EMBL" id="CAJ1967364.1"/>
    </source>
</evidence>
<protein>
    <submittedName>
        <fullName evidence="1">Uncharacterized protein</fullName>
    </submittedName>
</protein>
<dbReference type="InterPro" id="IPR036282">
    <property type="entry name" value="Glutathione-S-Trfase_C_sf"/>
</dbReference>
<dbReference type="SUPFAM" id="SSF47616">
    <property type="entry name" value="GST C-terminal domain-like"/>
    <property type="match status" value="1"/>
</dbReference>
<dbReference type="AlphaFoldDB" id="A0AAD2JPL3"/>
<reference evidence="1" key="1">
    <citation type="submission" date="2023-08" db="EMBL/GenBank/DDBJ databases">
        <authorList>
            <person name="Audoor S."/>
            <person name="Bilcke G."/>
        </authorList>
    </citation>
    <scope>NUCLEOTIDE SEQUENCE</scope>
</reference>
<dbReference type="EMBL" id="CAKOGP040002325">
    <property type="protein sequence ID" value="CAJ1967364.1"/>
    <property type="molecule type" value="Genomic_DNA"/>
</dbReference>
<gene>
    <name evidence="1" type="ORF">CYCCA115_LOCUS22738</name>
</gene>
<proteinExistence type="predicted"/>
<comment type="caution">
    <text evidence="1">The sequence shown here is derived from an EMBL/GenBank/DDBJ whole genome shotgun (WGS) entry which is preliminary data.</text>
</comment>